<evidence type="ECO:0000256" key="7">
    <source>
        <dbReference type="ARBA" id="ARBA00022917"/>
    </source>
</evidence>
<dbReference type="GO" id="GO:0005739">
    <property type="term" value="C:mitochondrion"/>
    <property type="evidence" value="ECO:0007669"/>
    <property type="project" value="UniProtKB-SubCell"/>
</dbReference>
<comment type="caution">
    <text evidence="14">The sequence shown here is derived from an EMBL/GenBank/DDBJ whole genome shotgun (WGS) entry which is preliminary data.</text>
</comment>
<dbReference type="PANTHER" id="PTHR43311">
    <property type="entry name" value="GLUTAMATE--TRNA LIGASE"/>
    <property type="match status" value="1"/>
</dbReference>
<evidence type="ECO:0000256" key="9">
    <source>
        <dbReference type="ARBA" id="ARBA00030865"/>
    </source>
</evidence>
<evidence type="ECO:0000256" key="5">
    <source>
        <dbReference type="ARBA" id="ARBA00022741"/>
    </source>
</evidence>
<keyword evidence="15" id="KW-1185">Reference proteome</keyword>
<dbReference type="Proteomes" id="UP000769528">
    <property type="component" value="Unassembled WGS sequence"/>
</dbReference>
<evidence type="ECO:0000256" key="10">
    <source>
        <dbReference type="ARBA" id="ARBA00072917"/>
    </source>
</evidence>
<evidence type="ECO:0000256" key="2">
    <source>
        <dbReference type="ARBA" id="ARBA00007894"/>
    </source>
</evidence>
<dbReference type="InterPro" id="IPR033910">
    <property type="entry name" value="GluRS_core"/>
</dbReference>
<proteinExistence type="inferred from homology"/>
<reference evidence="14" key="2">
    <citation type="submission" date="2021-01" db="EMBL/GenBank/DDBJ databases">
        <authorList>
            <person name="Schikora-Tamarit M.A."/>
        </authorList>
    </citation>
    <scope>NUCLEOTIDE SEQUENCE</scope>
    <source>
        <strain evidence="14">CBS6341</strain>
    </source>
</reference>
<protein>
    <recommendedName>
        <fullName evidence="10">Glutamate--tRNA ligase, mitochondrial</fullName>
        <ecNumber evidence="3">6.1.1.17</ecNumber>
    </recommendedName>
    <alternativeName>
        <fullName evidence="9">Glutamyl-tRNA synthetase</fullName>
    </alternativeName>
</protein>
<dbReference type="EC" id="6.1.1.17" evidence="3"/>
<evidence type="ECO:0000256" key="3">
    <source>
        <dbReference type="ARBA" id="ARBA00012835"/>
    </source>
</evidence>
<evidence type="ECO:0000256" key="1">
    <source>
        <dbReference type="ARBA" id="ARBA00004173"/>
    </source>
</evidence>
<dbReference type="GO" id="GO:0004818">
    <property type="term" value="F:glutamate-tRNA ligase activity"/>
    <property type="evidence" value="ECO:0007669"/>
    <property type="project" value="UniProtKB-EC"/>
</dbReference>
<dbReference type="Gene3D" id="1.10.10.350">
    <property type="match status" value="1"/>
</dbReference>
<dbReference type="InterPro" id="IPR020058">
    <property type="entry name" value="Glu/Gln-tRNA-synth_Ib_cat-dom"/>
</dbReference>
<accession>A0A9P8PP71</accession>
<organism evidence="14 15">
    <name type="scientific">Wickerhamomyces mucosus</name>
    <dbReference type="NCBI Taxonomy" id="1378264"/>
    <lineage>
        <taxon>Eukaryota</taxon>
        <taxon>Fungi</taxon>
        <taxon>Dikarya</taxon>
        <taxon>Ascomycota</taxon>
        <taxon>Saccharomycotina</taxon>
        <taxon>Saccharomycetes</taxon>
        <taxon>Phaffomycetales</taxon>
        <taxon>Wickerhamomycetaceae</taxon>
        <taxon>Wickerhamomyces</taxon>
    </lineage>
</organism>
<reference evidence="14" key="1">
    <citation type="journal article" date="2021" name="Open Biol.">
        <title>Shared evolutionary footprints suggest mitochondrial oxidative damage underlies multiple complex I losses in fungi.</title>
        <authorList>
            <person name="Schikora-Tamarit M.A."/>
            <person name="Marcet-Houben M."/>
            <person name="Nosek J."/>
            <person name="Gabaldon T."/>
        </authorList>
    </citation>
    <scope>NUCLEOTIDE SEQUENCE</scope>
    <source>
        <strain evidence="14">CBS6341</strain>
    </source>
</reference>
<dbReference type="InterPro" id="IPR008925">
    <property type="entry name" value="aa_tRNA-synth_I_cd-bd_sf"/>
</dbReference>
<keyword evidence="7 11" id="KW-0648">Protein biosynthesis</keyword>
<evidence type="ECO:0000313" key="15">
    <source>
        <dbReference type="Proteomes" id="UP000769528"/>
    </source>
</evidence>
<evidence type="ECO:0000256" key="11">
    <source>
        <dbReference type="RuleBase" id="RU363037"/>
    </source>
</evidence>
<evidence type="ECO:0000259" key="13">
    <source>
        <dbReference type="Pfam" id="PF19269"/>
    </source>
</evidence>
<evidence type="ECO:0000256" key="8">
    <source>
        <dbReference type="ARBA" id="ARBA00023146"/>
    </source>
</evidence>
<dbReference type="AlphaFoldDB" id="A0A9P8PP71"/>
<dbReference type="GO" id="GO:0008270">
    <property type="term" value="F:zinc ion binding"/>
    <property type="evidence" value="ECO:0007669"/>
    <property type="project" value="InterPro"/>
</dbReference>
<dbReference type="FunFam" id="3.40.50.620:FF:000045">
    <property type="entry name" value="Glutamate--tRNA ligase, mitochondrial"/>
    <property type="match status" value="1"/>
</dbReference>
<evidence type="ECO:0000313" key="14">
    <source>
        <dbReference type="EMBL" id="KAH3675130.1"/>
    </source>
</evidence>
<sequence length="515" mass="59146">MRRFYSTLKPRKKLSILSKKNVQLNTPARTRFAPSPTGFLHMGSLRTALYNYLLAKHTGGQFLLRLEDTDQKRLIKGAENNIYESLKWCGLNWDEGPIVGGPHEPYRQSDRSLIYQKYTDKLIKSNNAYRCFCSKTRLDGLRESAQKLTPPTTVSYDRNCAHLSKEESSERAKSGELFTVRFKSPGKYPKFNDLLHGNLDLQPQVNKDDVRYDDFVLMKSDNLPTYHFANVIDDHLMKISHVIRGEEWLPSTPKHIALYSALGWEPPQFIHIPLLTSTKDKKLSKRSGDIDVMNFAKKGILPEALINFVSLFGWSPKNKDSNSEVLDLNQLVKAFDINDLTKGNAKVEDKKLYFFNKTYLLKRMENNDKEIFNQGYELLSANFPDLTKDRSDELIKTVGHNLTTIQEITEYGYLISLDYSNDHTEKFLGSHNLNESRFILSKFQHLENIEEIDSIINSLKISKKDVFKTLRFALAASKPGLNIPSLVKFLGIETTNYRLEKGLEIIESKLNNTSI</sequence>
<keyword evidence="8 11" id="KW-0030">Aminoacyl-tRNA synthetase</keyword>
<dbReference type="GO" id="GO:0005524">
    <property type="term" value="F:ATP binding"/>
    <property type="evidence" value="ECO:0007669"/>
    <property type="project" value="UniProtKB-KW"/>
</dbReference>
<dbReference type="SUPFAM" id="SSF52374">
    <property type="entry name" value="Nucleotidylyl transferase"/>
    <property type="match status" value="1"/>
</dbReference>
<dbReference type="SUPFAM" id="SSF48163">
    <property type="entry name" value="An anticodon-binding domain of class I aminoacyl-tRNA synthetases"/>
    <property type="match status" value="1"/>
</dbReference>
<evidence type="ECO:0000256" key="6">
    <source>
        <dbReference type="ARBA" id="ARBA00022840"/>
    </source>
</evidence>
<keyword evidence="5 11" id="KW-0547">Nucleotide-binding</keyword>
<comment type="similarity">
    <text evidence="2">Belongs to the class-I aminoacyl-tRNA synthetase family. Glutamate--tRNA ligase type 1 subfamily.</text>
</comment>
<dbReference type="PRINTS" id="PR00987">
    <property type="entry name" value="TRNASYNTHGLU"/>
</dbReference>
<dbReference type="GO" id="GO:0000049">
    <property type="term" value="F:tRNA binding"/>
    <property type="evidence" value="ECO:0007669"/>
    <property type="project" value="InterPro"/>
</dbReference>
<keyword evidence="6 11" id="KW-0067">ATP-binding</keyword>
<gene>
    <name evidence="14" type="ORF">WICMUC_002786</name>
</gene>
<dbReference type="InterPro" id="IPR014729">
    <property type="entry name" value="Rossmann-like_a/b/a_fold"/>
</dbReference>
<name>A0A9P8PP71_9ASCO</name>
<dbReference type="OrthoDB" id="428822at2759"/>
<comment type="subcellular location">
    <subcellularLocation>
        <location evidence="1">Mitochondrion</location>
    </subcellularLocation>
</comment>
<evidence type="ECO:0000259" key="12">
    <source>
        <dbReference type="Pfam" id="PF00749"/>
    </source>
</evidence>
<dbReference type="CDD" id="cd00808">
    <property type="entry name" value="GluRS_core"/>
    <property type="match status" value="1"/>
</dbReference>
<dbReference type="EMBL" id="JAEUBF010000781">
    <property type="protein sequence ID" value="KAH3675130.1"/>
    <property type="molecule type" value="Genomic_DNA"/>
</dbReference>
<evidence type="ECO:0000256" key="4">
    <source>
        <dbReference type="ARBA" id="ARBA00022598"/>
    </source>
</evidence>
<dbReference type="PANTHER" id="PTHR43311:SF2">
    <property type="entry name" value="GLUTAMATE--TRNA LIGASE, MITOCHONDRIAL-RELATED"/>
    <property type="match status" value="1"/>
</dbReference>
<dbReference type="HAMAP" id="MF_00022">
    <property type="entry name" value="Glu_tRNA_synth_type1"/>
    <property type="match status" value="1"/>
</dbReference>
<dbReference type="InterPro" id="IPR049940">
    <property type="entry name" value="GluQ/Sye"/>
</dbReference>
<feature type="domain" description="Aminoacyl-tRNA synthetase class I anticodon-binding" evidence="13">
    <location>
        <begin position="386"/>
        <end position="503"/>
    </location>
</feature>
<feature type="domain" description="Glutamyl/glutaminyl-tRNA synthetase class Ib catalytic" evidence="12">
    <location>
        <begin position="29"/>
        <end position="352"/>
    </location>
</feature>
<dbReference type="InterPro" id="IPR020751">
    <property type="entry name" value="aa-tRNA-synth_I_codon-bd_sub2"/>
</dbReference>
<dbReference type="Gene3D" id="3.40.50.620">
    <property type="entry name" value="HUPs"/>
    <property type="match status" value="1"/>
</dbReference>
<dbReference type="Pfam" id="PF00749">
    <property type="entry name" value="tRNA-synt_1c"/>
    <property type="match status" value="1"/>
</dbReference>
<dbReference type="InterPro" id="IPR000924">
    <property type="entry name" value="Glu/Gln-tRNA-synth"/>
</dbReference>
<keyword evidence="4 11" id="KW-0436">Ligase</keyword>
<dbReference type="GO" id="GO:0006424">
    <property type="term" value="P:glutamyl-tRNA aminoacylation"/>
    <property type="evidence" value="ECO:0007669"/>
    <property type="project" value="InterPro"/>
</dbReference>
<dbReference type="NCBIfam" id="TIGR00464">
    <property type="entry name" value="gltX_bact"/>
    <property type="match status" value="1"/>
</dbReference>
<dbReference type="InterPro" id="IPR004527">
    <property type="entry name" value="Glu-tRNA-ligase_bac/mito"/>
</dbReference>
<dbReference type="InterPro" id="IPR045462">
    <property type="entry name" value="aa-tRNA-synth_I_cd-bd"/>
</dbReference>
<dbReference type="Pfam" id="PF19269">
    <property type="entry name" value="Anticodon_2"/>
    <property type="match status" value="1"/>
</dbReference>